<dbReference type="EMBL" id="JAUE01000033">
    <property type="protein sequence ID" value="KIS17987.1"/>
    <property type="molecule type" value="Genomic_DNA"/>
</dbReference>
<proteinExistence type="predicted"/>
<sequence length="46" mass="5708">MEEIKLETTITKEQYDAIFGEKFDYHYFNLKRKALNRKRKLKKRGK</sequence>
<dbReference type="AlphaFoldDB" id="A0AAW3GNK0"/>
<evidence type="ECO:0000313" key="1">
    <source>
        <dbReference type="EMBL" id="KIS17987.1"/>
    </source>
</evidence>
<evidence type="ECO:0000313" key="2">
    <source>
        <dbReference type="Proteomes" id="UP000032278"/>
    </source>
</evidence>
<dbReference type="RefSeq" id="WP_332058123.1">
    <property type="nucleotide sequence ID" value="NZ_JAUE01000033.1"/>
</dbReference>
<protein>
    <recommendedName>
        <fullName evidence="3">Phage protein</fullName>
    </recommendedName>
</protein>
<accession>A0AAW3GNK0</accession>
<reference evidence="1 2" key="1">
    <citation type="submission" date="2013-11" db="EMBL/GenBank/DDBJ databases">
        <authorList>
            <person name="da Piedade I."/>
            <person name="Tang M.H.E."/>
            <person name="Bojesen A.M."/>
        </authorList>
    </citation>
    <scope>NUCLEOTIDE SEQUENCE [LARGE SCALE GENOMIC DNA]</scope>
    <source>
        <strain evidence="1 2">Sz4is</strain>
    </source>
</reference>
<gene>
    <name evidence="1" type="ORF">AT55_00035</name>
</gene>
<evidence type="ECO:0008006" key="3">
    <source>
        <dbReference type="Google" id="ProtNLM"/>
    </source>
</evidence>
<organism evidence="1 2">
    <name type="scientific">Streptococcus equi subsp. zooepidemicus Sz4is</name>
    <dbReference type="NCBI Taxonomy" id="1381082"/>
    <lineage>
        <taxon>Bacteria</taxon>
        <taxon>Bacillati</taxon>
        <taxon>Bacillota</taxon>
        <taxon>Bacilli</taxon>
        <taxon>Lactobacillales</taxon>
        <taxon>Streptococcaceae</taxon>
        <taxon>Streptococcus</taxon>
    </lineage>
</organism>
<name>A0AAW3GNK0_STRSZ</name>
<dbReference type="Proteomes" id="UP000032278">
    <property type="component" value="Unassembled WGS sequence"/>
</dbReference>
<comment type="caution">
    <text evidence="1">The sequence shown here is derived from an EMBL/GenBank/DDBJ whole genome shotgun (WGS) entry which is preliminary data.</text>
</comment>